<dbReference type="GeneID" id="63772421"/>
<dbReference type="Proteomes" id="UP000193689">
    <property type="component" value="Unassembled WGS sequence"/>
</dbReference>
<organism evidence="1 2">
    <name type="scientific">Pseudomassariella vexata</name>
    <dbReference type="NCBI Taxonomy" id="1141098"/>
    <lineage>
        <taxon>Eukaryota</taxon>
        <taxon>Fungi</taxon>
        <taxon>Dikarya</taxon>
        <taxon>Ascomycota</taxon>
        <taxon>Pezizomycotina</taxon>
        <taxon>Sordariomycetes</taxon>
        <taxon>Xylariomycetidae</taxon>
        <taxon>Amphisphaeriales</taxon>
        <taxon>Pseudomassariaceae</taxon>
        <taxon>Pseudomassariella</taxon>
    </lineage>
</organism>
<gene>
    <name evidence="1" type="ORF">BCR38DRAFT_345814</name>
</gene>
<protein>
    <submittedName>
        <fullName evidence="1">Ribonuclease P 40kDa subunit</fullName>
    </submittedName>
</protein>
<evidence type="ECO:0000313" key="2">
    <source>
        <dbReference type="Proteomes" id="UP000193689"/>
    </source>
</evidence>
<dbReference type="RefSeq" id="XP_040714210.1">
    <property type="nucleotide sequence ID" value="XM_040856209.1"/>
</dbReference>
<reference evidence="1 2" key="1">
    <citation type="submission" date="2016-07" db="EMBL/GenBank/DDBJ databases">
        <title>Pervasive Adenine N6-methylation of Active Genes in Fungi.</title>
        <authorList>
            <consortium name="DOE Joint Genome Institute"/>
            <person name="Mondo S.J."/>
            <person name="Dannebaum R.O."/>
            <person name="Kuo R.C."/>
            <person name="Labutti K."/>
            <person name="Haridas S."/>
            <person name="Kuo A."/>
            <person name="Salamov A."/>
            <person name="Ahrendt S.R."/>
            <person name="Lipzen A."/>
            <person name="Sullivan W."/>
            <person name="Andreopoulos W.B."/>
            <person name="Clum A."/>
            <person name="Lindquist E."/>
            <person name="Daum C."/>
            <person name="Ramamoorthy G.K."/>
            <person name="Gryganskyi A."/>
            <person name="Culley D."/>
            <person name="Magnuson J.K."/>
            <person name="James T.Y."/>
            <person name="O'Malley M.A."/>
            <person name="Stajich J.E."/>
            <person name="Spatafora J.W."/>
            <person name="Visel A."/>
            <person name="Grigoriev I.V."/>
        </authorList>
    </citation>
    <scope>NUCLEOTIDE SEQUENCE [LARGE SCALE GENOMIC DNA]</scope>
    <source>
        <strain evidence="1 2">CBS 129021</strain>
    </source>
</reference>
<accession>A0A1Y2DTA1</accession>
<dbReference type="GO" id="GO:0000447">
    <property type="term" value="P:endonucleolytic cleavage in ITS1 to separate SSU-rRNA from 5.8S rRNA and LSU-rRNA from tricistronic rRNA transcript (SSU-rRNA, 5.8S rRNA, LSU-rRNA)"/>
    <property type="evidence" value="ECO:0007669"/>
    <property type="project" value="TreeGrafter"/>
</dbReference>
<dbReference type="AlphaFoldDB" id="A0A1Y2DTA1"/>
<dbReference type="GO" id="GO:0030681">
    <property type="term" value="C:multimeric ribonuclease P complex"/>
    <property type="evidence" value="ECO:0007669"/>
    <property type="project" value="TreeGrafter"/>
</dbReference>
<dbReference type="PANTHER" id="PTHR15396">
    <property type="entry name" value="RIBONUCLEASE P PROTEIN SUBUNIT P40"/>
    <property type="match status" value="1"/>
</dbReference>
<sequence length="356" mass="39982">MLSFPTPNVYQSAKCFLTYGTMSHPDPTQLPTKGKPWSTLLSQGFIHRVDLVIPREALKKVRAKLDAQCPVHYRVIMKLGDIISGEFFKEYIKIGNIMMLSEGRIGTDNVFTLKDGTLTLYLEKETYERVGIVGQPHGVKGRRGTKPRWIVQYDLRNPSSFAGKKGFDRLVYACDNVLNQPVTWLFCNLSKTPDPDPLQSHFPTKYSSSPLYVETVRAIVPSLKPPQAILESGGRDNLVEFATCIYEWLSLLRLESPRANADDKIDPYLSRYAVPGAPEELQEAILCKVSWQGFMSPTWTRQTLVDIILATSSQSWFSLSVASFGKGVSGEGTECSILRPPNSPGEYFLWDIHGHE</sequence>
<dbReference type="PANTHER" id="PTHR15396:SF1">
    <property type="entry name" value="RIBONUCLEASE P PROTEIN SUBUNIT P40"/>
    <property type="match status" value="1"/>
</dbReference>
<dbReference type="InterPro" id="IPR013893">
    <property type="entry name" value="RNase_P_Rpp40"/>
</dbReference>
<dbReference type="GO" id="GO:0004526">
    <property type="term" value="F:ribonuclease P activity"/>
    <property type="evidence" value="ECO:0007669"/>
    <property type="project" value="TreeGrafter"/>
</dbReference>
<comment type="caution">
    <text evidence="1">The sequence shown here is derived from an EMBL/GenBank/DDBJ whole genome shotgun (WGS) entry which is preliminary data.</text>
</comment>
<dbReference type="OrthoDB" id="63112at2759"/>
<proteinExistence type="predicted"/>
<evidence type="ECO:0000313" key="1">
    <source>
        <dbReference type="EMBL" id="ORY62374.1"/>
    </source>
</evidence>
<dbReference type="EMBL" id="MCFJ01000009">
    <property type="protein sequence ID" value="ORY62374.1"/>
    <property type="molecule type" value="Genomic_DNA"/>
</dbReference>
<dbReference type="InParanoid" id="A0A1Y2DTA1"/>
<dbReference type="GO" id="GO:0001682">
    <property type="term" value="P:tRNA 5'-leader removal"/>
    <property type="evidence" value="ECO:0007669"/>
    <property type="project" value="InterPro"/>
</dbReference>
<dbReference type="GO" id="GO:0000172">
    <property type="term" value="C:ribonuclease MRP complex"/>
    <property type="evidence" value="ECO:0007669"/>
    <property type="project" value="TreeGrafter"/>
</dbReference>
<name>A0A1Y2DTA1_9PEZI</name>
<keyword evidence="2" id="KW-1185">Reference proteome</keyword>
<dbReference type="STRING" id="1141098.A0A1Y2DTA1"/>
<dbReference type="Pfam" id="PF08584">
    <property type="entry name" value="Ribonuc_P_40"/>
    <property type="match status" value="1"/>
</dbReference>
<dbReference type="GO" id="GO:0000171">
    <property type="term" value="F:ribonuclease MRP activity"/>
    <property type="evidence" value="ECO:0007669"/>
    <property type="project" value="TreeGrafter"/>
</dbReference>